<feature type="transmembrane region" description="Helical" evidence="1">
    <location>
        <begin position="218"/>
        <end position="243"/>
    </location>
</feature>
<comment type="caution">
    <text evidence="2">The sequence shown here is derived from an EMBL/GenBank/DDBJ whole genome shotgun (WGS) entry which is preliminary data.</text>
</comment>
<sequence length="399" mass="45919">MFKITKIELLKLLKQKKTYIILFMLILLMFTSLKTNSLDMNHIISMNYENATMIDSTKNSINMIKEQLKNDTFTSDEKKEYKEKYLPNAEKELKNVQIIQDKNTDPMDKLKAKIELMKCEIFEINSGKLSSGFSMSQYNMELRYLQHLYDNKIPESKYPMYNSFNYVLNFFTDIGVAIIILLFAILSSDIVSKEMDDSTIKLLLVQPVSRFKVLLGKYMAIILSAVCMLLLTFAVFFIIFGFMHGFGTPSYPVLTHIKYEPHAIPEDSIRYLFDGNSGYFVTSLNLIIKEMLFFILICITTVSVSFMISVLINKSVLAISINVIINAALMYLIYGTTFVKNISQYFYLSYIRSTDVFTGKIYSILQNTKLIPTQGIIVMIITIIISFSISSVVFTKKDM</sequence>
<proteinExistence type="predicted"/>
<dbReference type="PANTHER" id="PTHR37305">
    <property type="entry name" value="INTEGRAL MEMBRANE PROTEIN-RELATED"/>
    <property type="match status" value="1"/>
</dbReference>
<keyword evidence="1" id="KW-1133">Transmembrane helix</keyword>
<reference evidence="2 3" key="1">
    <citation type="submission" date="2019-08" db="EMBL/GenBank/DDBJ databases">
        <title>In-depth cultivation of the pig gut microbiome towards novel bacterial diversity and tailored functional studies.</title>
        <authorList>
            <person name="Wylensek D."/>
            <person name="Hitch T.C.A."/>
            <person name="Clavel T."/>
        </authorList>
    </citation>
    <scope>NUCLEOTIDE SEQUENCE [LARGE SCALE GENOMIC DNA]</scope>
    <source>
        <strain evidence="2 3">WCA-383-APC-5B</strain>
    </source>
</reference>
<dbReference type="EMBL" id="VULX01000028">
    <property type="protein sequence ID" value="MSR92333.1"/>
    <property type="molecule type" value="Genomic_DNA"/>
</dbReference>
<keyword evidence="1" id="KW-0472">Membrane</keyword>
<protein>
    <submittedName>
        <fullName evidence="2">ABC transporter permease subunit</fullName>
    </submittedName>
</protein>
<keyword evidence="1" id="KW-0812">Transmembrane</keyword>
<evidence type="ECO:0000256" key="1">
    <source>
        <dbReference type="SAM" id="Phobius"/>
    </source>
</evidence>
<organism evidence="2 3">
    <name type="scientific">Inconstantimicrobium porci</name>
    <dbReference type="NCBI Taxonomy" id="2652291"/>
    <lineage>
        <taxon>Bacteria</taxon>
        <taxon>Bacillati</taxon>
        <taxon>Bacillota</taxon>
        <taxon>Clostridia</taxon>
        <taxon>Eubacteriales</taxon>
        <taxon>Clostridiaceae</taxon>
        <taxon>Inconstantimicrobium</taxon>
    </lineage>
</organism>
<feature type="transmembrane region" description="Helical" evidence="1">
    <location>
        <begin position="375"/>
        <end position="394"/>
    </location>
</feature>
<keyword evidence="3" id="KW-1185">Reference proteome</keyword>
<dbReference type="GO" id="GO:0005886">
    <property type="term" value="C:plasma membrane"/>
    <property type="evidence" value="ECO:0007669"/>
    <property type="project" value="UniProtKB-SubCell"/>
</dbReference>
<evidence type="ECO:0000313" key="2">
    <source>
        <dbReference type="EMBL" id="MSR92333.1"/>
    </source>
</evidence>
<dbReference type="RefSeq" id="WP_154532229.1">
    <property type="nucleotide sequence ID" value="NZ_JAQXTV010000244.1"/>
</dbReference>
<feature type="transmembrane region" description="Helical" evidence="1">
    <location>
        <begin position="20"/>
        <end position="38"/>
    </location>
</feature>
<dbReference type="AlphaFoldDB" id="A0A7X2N0A0"/>
<feature type="transmembrane region" description="Helical" evidence="1">
    <location>
        <begin position="166"/>
        <end position="186"/>
    </location>
</feature>
<feature type="transmembrane region" description="Helical" evidence="1">
    <location>
        <begin position="319"/>
        <end position="339"/>
    </location>
</feature>
<dbReference type="PANTHER" id="PTHR37305:SF1">
    <property type="entry name" value="MEMBRANE PROTEIN"/>
    <property type="match status" value="1"/>
</dbReference>
<accession>A0A7X2N0A0</accession>
<dbReference type="GO" id="GO:0140359">
    <property type="term" value="F:ABC-type transporter activity"/>
    <property type="evidence" value="ECO:0007669"/>
    <property type="project" value="InterPro"/>
</dbReference>
<name>A0A7X2N0A0_9CLOT</name>
<dbReference type="Proteomes" id="UP000460287">
    <property type="component" value="Unassembled WGS sequence"/>
</dbReference>
<gene>
    <name evidence="2" type="ORF">FYJ33_13260</name>
</gene>
<feature type="transmembrane region" description="Helical" evidence="1">
    <location>
        <begin position="291"/>
        <end position="312"/>
    </location>
</feature>
<dbReference type="Pfam" id="PF12679">
    <property type="entry name" value="ABC2_membrane_2"/>
    <property type="match status" value="1"/>
</dbReference>
<evidence type="ECO:0000313" key="3">
    <source>
        <dbReference type="Proteomes" id="UP000460287"/>
    </source>
</evidence>